<reference evidence="1" key="1">
    <citation type="journal article" date="2021" name="Environ. Microbiol.">
        <title>Gene family expansions and transcriptome signatures uncover fungal adaptations to wood decay.</title>
        <authorList>
            <person name="Hage H."/>
            <person name="Miyauchi S."/>
            <person name="Viragh M."/>
            <person name="Drula E."/>
            <person name="Min B."/>
            <person name="Chaduli D."/>
            <person name="Navarro D."/>
            <person name="Favel A."/>
            <person name="Norest M."/>
            <person name="Lesage-Meessen L."/>
            <person name="Balint B."/>
            <person name="Merenyi Z."/>
            <person name="de Eugenio L."/>
            <person name="Morin E."/>
            <person name="Martinez A.T."/>
            <person name="Baldrian P."/>
            <person name="Stursova M."/>
            <person name="Martinez M.J."/>
            <person name="Novotny C."/>
            <person name="Magnuson J.K."/>
            <person name="Spatafora J.W."/>
            <person name="Maurice S."/>
            <person name="Pangilinan J."/>
            <person name="Andreopoulos W."/>
            <person name="LaButti K."/>
            <person name="Hundley H."/>
            <person name="Na H."/>
            <person name="Kuo A."/>
            <person name="Barry K."/>
            <person name="Lipzen A."/>
            <person name="Henrissat B."/>
            <person name="Riley R."/>
            <person name="Ahrendt S."/>
            <person name="Nagy L.G."/>
            <person name="Grigoriev I.V."/>
            <person name="Martin F."/>
            <person name="Rosso M.N."/>
        </authorList>
    </citation>
    <scope>NUCLEOTIDE SEQUENCE</scope>
    <source>
        <strain evidence="1">CBS 384.51</strain>
    </source>
</reference>
<gene>
    <name evidence="1" type="ORF">BDY19DRAFT_997509</name>
</gene>
<name>A0ACB8TRB8_9APHY</name>
<comment type="caution">
    <text evidence="1">The sequence shown here is derived from an EMBL/GenBank/DDBJ whole genome shotgun (WGS) entry which is preliminary data.</text>
</comment>
<dbReference type="Proteomes" id="UP001055072">
    <property type="component" value="Unassembled WGS sequence"/>
</dbReference>
<proteinExistence type="predicted"/>
<organism evidence="1 2">
    <name type="scientific">Irpex rosettiformis</name>
    <dbReference type="NCBI Taxonomy" id="378272"/>
    <lineage>
        <taxon>Eukaryota</taxon>
        <taxon>Fungi</taxon>
        <taxon>Dikarya</taxon>
        <taxon>Basidiomycota</taxon>
        <taxon>Agaricomycotina</taxon>
        <taxon>Agaricomycetes</taxon>
        <taxon>Polyporales</taxon>
        <taxon>Irpicaceae</taxon>
        <taxon>Irpex</taxon>
    </lineage>
</organism>
<sequence length="368" mass="41298">MRPSGTLTLNASILLANGKDKAPILIKLTKANISGDGAATPIADPKPTSFEFTTEGTFPLQEDNKAPFLIWKGTLTKSGKAEGIPAFCKIALQFNTYLFYYGDNEEYALQSKDPLIALEKEARLYLTQLKALQGDVVPLFHGYFKGKITRHDSTGWSGGDGFEDEDEEEIMTCIILEDCGEPIPEEIREEDPSTIDTIVLSYRRIHEAGLGTPDFCLSADVVRNEHGKIRVVGFSRTEEQHKCKHNPHFNRHSLDFNTEWKFFGCEDLYRVACELRWLTPGYIVYGGRMIPLARANTTDELTRAFVSCETDALSAAKQAAEIREIVKDYLKMFGQRDRNDVLGHWPTLINADIWPPVISEERDVVGGQ</sequence>
<accession>A0ACB8TRB8</accession>
<evidence type="ECO:0000313" key="1">
    <source>
        <dbReference type="EMBL" id="KAI0084590.1"/>
    </source>
</evidence>
<protein>
    <submittedName>
        <fullName evidence="1">Uncharacterized protein</fullName>
    </submittedName>
</protein>
<keyword evidence="2" id="KW-1185">Reference proteome</keyword>
<evidence type="ECO:0000313" key="2">
    <source>
        <dbReference type="Proteomes" id="UP001055072"/>
    </source>
</evidence>
<dbReference type="EMBL" id="MU274940">
    <property type="protein sequence ID" value="KAI0084590.1"/>
    <property type="molecule type" value="Genomic_DNA"/>
</dbReference>